<dbReference type="InterPro" id="IPR002711">
    <property type="entry name" value="HNH"/>
</dbReference>
<name>A0A3S3ZTF9_9MICO</name>
<dbReference type="Proteomes" id="UP000288603">
    <property type="component" value="Unassembled WGS sequence"/>
</dbReference>
<feature type="region of interest" description="Disordered" evidence="2">
    <location>
        <begin position="404"/>
        <end position="434"/>
    </location>
</feature>
<dbReference type="AlphaFoldDB" id="A0A3S3ZTF9"/>
<dbReference type="CDD" id="cd00085">
    <property type="entry name" value="HNHc"/>
    <property type="match status" value="1"/>
</dbReference>
<dbReference type="SMART" id="SM00507">
    <property type="entry name" value="HNHc"/>
    <property type="match status" value="1"/>
</dbReference>
<dbReference type="InterPro" id="IPR003870">
    <property type="entry name" value="DUF222"/>
</dbReference>
<gene>
    <name evidence="4" type="ORF">ELQ92_05890</name>
</gene>
<dbReference type="Gene3D" id="1.10.30.50">
    <property type="match status" value="1"/>
</dbReference>
<keyword evidence="4" id="KW-0378">Hydrolase</keyword>
<dbReference type="EMBL" id="RZNC01000002">
    <property type="protein sequence ID" value="RWZ64296.1"/>
    <property type="molecule type" value="Genomic_DNA"/>
</dbReference>
<comment type="similarity">
    <text evidence="1">Belongs to the Rv1128c/1148c/1588c/1702c/1945/3466 family.</text>
</comment>
<dbReference type="InterPro" id="IPR003615">
    <property type="entry name" value="HNH_nuc"/>
</dbReference>
<accession>A0A3S3ZTF9</accession>
<evidence type="ECO:0000256" key="2">
    <source>
        <dbReference type="SAM" id="MobiDB-lite"/>
    </source>
</evidence>
<organism evidence="4 5">
    <name type="scientific">Labedella populi</name>
    <dbReference type="NCBI Taxonomy" id="2498850"/>
    <lineage>
        <taxon>Bacteria</taxon>
        <taxon>Bacillati</taxon>
        <taxon>Actinomycetota</taxon>
        <taxon>Actinomycetes</taxon>
        <taxon>Micrococcales</taxon>
        <taxon>Microbacteriaceae</taxon>
        <taxon>Labedella</taxon>
    </lineage>
</organism>
<dbReference type="GO" id="GO:0008270">
    <property type="term" value="F:zinc ion binding"/>
    <property type="evidence" value="ECO:0007669"/>
    <property type="project" value="InterPro"/>
</dbReference>
<feature type="domain" description="HNH nuclease" evidence="3">
    <location>
        <begin position="342"/>
        <end position="394"/>
    </location>
</feature>
<dbReference type="GO" id="GO:0003676">
    <property type="term" value="F:nucleic acid binding"/>
    <property type="evidence" value="ECO:0007669"/>
    <property type="project" value="InterPro"/>
</dbReference>
<proteinExistence type="inferred from homology"/>
<keyword evidence="4" id="KW-0540">Nuclease</keyword>
<evidence type="ECO:0000313" key="5">
    <source>
        <dbReference type="Proteomes" id="UP000288603"/>
    </source>
</evidence>
<dbReference type="GO" id="GO:0004519">
    <property type="term" value="F:endonuclease activity"/>
    <property type="evidence" value="ECO:0007669"/>
    <property type="project" value="UniProtKB-KW"/>
</dbReference>
<comment type="caution">
    <text evidence="4">The sequence shown here is derived from an EMBL/GenBank/DDBJ whole genome shotgun (WGS) entry which is preliminary data.</text>
</comment>
<dbReference type="Pfam" id="PF01844">
    <property type="entry name" value="HNH"/>
    <property type="match status" value="1"/>
</dbReference>
<dbReference type="Pfam" id="PF02720">
    <property type="entry name" value="DUF222"/>
    <property type="match status" value="1"/>
</dbReference>
<sequence length="434" mass="46608">MDPDELATASRAALLDALVASRAVASREAALQARVLVELRSREPEFDRIGAAAEVADELGRRGGWSASVGLDPGRRAELAHRALIAEIATAVHESEAVIARDVDEAERLVRRLPQTLMALAEGRIGERHARVLVEQSIGLGAHPSDADPRDAEKRLARFEAETVPFAEALNPPAVRRRARRVRERLLPESIEVRVRRATSERRVVLENADDGMAWLHHYLPAEEAHAAYARLSRLARRAARGSGRTLAQTRADIARDLLLGAASEGVSGADAIRPTVHVTVPVLTLLGASEAPGALDGYGPIDADTARRLAAKAPSFTRILTHPETGVVLSVGRDSYAVPADLKRFVQLRDGRCRFPGCGRVARGCEIDHTVAWADGGETAADNLAALCSGHHHLKHETAWSVARTDPAPTGGGARLVWTSPAGRTHTTEPDPP</sequence>
<protein>
    <submittedName>
        <fullName evidence="4">HNH endonuclease</fullName>
    </submittedName>
</protein>
<reference evidence="4 5" key="1">
    <citation type="submission" date="2018-12" db="EMBL/GenBank/DDBJ databases">
        <authorList>
            <person name="Li F."/>
        </authorList>
    </citation>
    <scope>NUCLEOTIDE SEQUENCE [LARGE SCALE GENOMIC DNA]</scope>
    <source>
        <strain evidence="4 5">8H24J-4-2</strain>
    </source>
</reference>
<dbReference type="RefSeq" id="WP_128498096.1">
    <property type="nucleotide sequence ID" value="NZ_RZNC01000002.1"/>
</dbReference>
<evidence type="ECO:0000313" key="4">
    <source>
        <dbReference type="EMBL" id="RWZ64296.1"/>
    </source>
</evidence>
<keyword evidence="4" id="KW-0255">Endonuclease</keyword>
<evidence type="ECO:0000259" key="3">
    <source>
        <dbReference type="SMART" id="SM00507"/>
    </source>
</evidence>
<keyword evidence="5" id="KW-1185">Reference proteome</keyword>
<evidence type="ECO:0000256" key="1">
    <source>
        <dbReference type="ARBA" id="ARBA00023450"/>
    </source>
</evidence>
<dbReference type="OrthoDB" id="3261064at2"/>